<gene>
    <name evidence="3" type="ORF">NX02_11265</name>
</gene>
<dbReference type="HOGENOM" id="CLU_1204176_0_0_5"/>
<keyword evidence="4" id="KW-1185">Reference proteome</keyword>
<protein>
    <recommendedName>
        <fullName evidence="2">Cyclic nucleotide-binding domain-containing protein</fullName>
    </recommendedName>
</protein>
<feature type="transmembrane region" description="Helical" evidence="1">
    <location>
        <begin position="12"/>
        <end position="28"/>
    </location>
</feature>
<keyword evidence="1" id="KW-0812">Transmembrane</keyword>
<evidence type="ECO:0000256" key="1">
    <source>
        <dbReference type="SAM" id="Phobius"/>
    </source>
</evidence>
<evidence type="ECO:0000259" key="2">
    <source>
        <dbReference type="PROSITE" id="PS50042"/>
    </source>
</evidence>
<evidence type="ECO:0000313" key="4">
    <source>
        <dbReference type="Proteomes" id="UP000018851"/>
    </source>
</evidence>
<dbReference type="InterPro" id="IPR018490">
    <property type="entry name" value="cNMP-bd_dom_sf"/>
</dbReference>
<sequence>MHFDPITTPDGLLLHLMLAMLVLAALLPRLSGVRVALAAAAIAGLVYFIRTTSLSGMVWTGVLLLVTGAQLARLVIGDVRAGFRPEEQGLLATLDGLSRSHVRHLIDQGLWLNGKAGDVLTQEGQAVPNLYYLASGSATVASGGKLVATCPPDNFIGEVTALAGTPATGTVVLDQPSRIWCMPADKLRVYADTHDGVRAALERAFRKALTDKLVAANATIADLSNVERPA</sequence>
<dbReference type="RefSeq" id="WP_025292190.1">
    <property type="nucleotide sequence ID" value="NZ_CP006644.1"/>
</dbReference>
<keyword evidence="1" id="KW-1133">Transmembrane helix</keyword>
<dbReference type="SUPFAM" id="SSF51206">
    <property type="entry name" value="cAMP-binding domain-like"/>
    <property type="match status" value="1"/>
</dbReference>
<reference evidence="3 4" key="1">
    <citation type="submission" date="2013-07" db="EMBL/GenBank/DDBJ databases">
        <title>Completed genome of Sphingomonas sanxanigenens NX02.</title>
        <authorList>
            <person name="Ma T."/>
            <person name="Huang H."/>
            <person name="Wu M."/>
            <person name="Li X."/>
            <person name="Li G."/>
        </authorList>
    </citation>
    <scope>NUCLEOTIDE SEQUENCE [LARGE SCALE GENOMIC DNA]</scope>
    <source>
        <strain evidence="3 4">NX02</strain>
    </source>
</reference>
<dbReference type="InterPro" id="IPR014710">
    <property type="entry name" value="RmlC-like_jellyroll"/>
</dbReference>
<dbReference type="SMART" id="SM00100">
    <property type="entry name" value="cNMP"/>
    <property type="match status" value="1"/>
</dbReference>
<proteinExistence type="predicted"/>
<dbReference type="AlphaFoldDB" id="W0A7P7"/>
<dbReference type="CDD" id="cd00038">
    <property type="entry name" value="CAP_ED"/>
    <property type="match status" value="1"/>
</dbReference>
<dbReference type="Gene3D" id="2.60.120.10">
    <property type="entry name" value="Jelly Rolls"/>
    <property type="match status" value="1"/>
</dbReference>
<dbReference type="KEGG" id="ssan:NX02_11265"/>
<dbReference type="EMBL" id="CP006644">
    <property type="protein sequence ID" value="AHE53964.1"/>
    <property type="molecule type" value="Genomic_DNA"/>
</dbReference>
<organism evidence="3 4">
    <name type="scientific">Sphingomonas sanxanigenens DSM 19645 = NX02</name>
    <dbReference type="NCBI Taxonomy" id="1123269"/>
    <lineage>
        <taxon>Bacteria</taxon>
        <taxon>Pseudomonadati</taxon>
        <taxon>Pseudomonadota</taxon>
        <taxon>Alphaproteobacteria</taxon>
        <taxon>Sphingomonadales</taxon>
        <taxon>Sphingomonadaceae</taxon>
        <taxon>Sphingomonas</taxon>
    </lineage>
</organism>
<evidence type="ECO:0000313" key="3">
    <source>
        <dbReference type="EMBL" id="AHE53964.1"/>
    </source>
</evidence>
<accession>W0A7P7</accession>
<dbReference type="PROSITE" id="PS50042">
    <property type="entry name" value="CNMP_BINDING_3"/>
    <property type="match status" value="1"/>
</dbReference>
<dbReference type="InterPro" id="IPR000595">
    <property type="entry name" value="cNMP-bd_dom"/>
</dbReference>
<dbReference type="Proteomes" id="UP000018851">
    <property type="component" value="Chromosome"/>
</dbReference>
<dbReference type="PATRIC" id="fig|1123269.5.peg.2189"/>
<feature type="transmembrane region" description="Helical" evidence="1">
    <location>
        <begin position="56"/>
        <end position="76"/>
    </location>
</feature>
<dbReference type="STRING" id="1123269.NX02_11265"/>
<dbReference type="Pfam" id="PF00027">
    <property type="entry name" value="cNMP_binding"/>
    <property type="match status" value="1"/>
</dbReference>
<dbReference type="OrthoDB" id="7446736at2"/>
<feature type="domain" description="Cyclic nucleotide-binding" evidence="2">
    <location>
        <begin position="90"/>
        <end position="188"/>
    </location>
</feature>
<name>W0A7P7_9SPHN</name>
<keyword evidence="1" id="KW-0472">Membrane</keyword>
<dbReference type="eggNOG" id="COG0664">
    <property type="taxonomic scope" value="Bacteria"/>
</dbReference>